<comment type="caution">
    <text evidence="1">The sequence shown here is derived from an EMBL/GenBank/DDBJ whole genome shotgun (WGS) entry which is preliminary data.</text>
</comment>
<name>A0A834M9U9_RHYFE</name>
<dbReference type="AlphaFoldDB" id="A0A834M9U9"/>
<accession>A0A834M9U9</accession>
<protein>
    <submittedName>
        <fullName evidence="1">Uncharacterized protein</fullName>
    </submittedName>
</protein>
<feature type="non-terminal residue" evidence="1">
    <location>
        <position position="1"/>
    </location>
</feature>
<reference evidence="1" key="1">
    <citation type="submission" date="2020-08" db="EMBL/GenBank/DDBJ databases">
        <title>Genome sequencing and assembly of the red palm weevil Rhynchophorus ferrugineus.</title>
        <authorList>
            <person name="Dias G.B."/>
            <person name="Bergman C.M."/>
            <person name="Manee M."/>
        </authorList>
    </citation>
    <scope>NUCLEOTIDE SEQUENCE</scope>
    <source>
        <strain evidence="1">AA-2017</strain>
        <tissue evidence="1">Whole larva</tissue>
    </source>
</reference>
<keyword evidence="2" id="KW-1185">Reference proteome</keyword>
<evidence type="ECO:0000313" key="2">
    <source>
        <dbReference type="Proteomes" id="UP000625711"/>
    </source>
</evidence>
<dbReference type="EMBL" id="JAACXV010003995">
    <property type="protein sequence ID" value="KAF7277136.1"/>
    <property type="molecule type" value="Genomic_DNA"/>
</dbReference>
<gene>
    <name evidence="1" type="ORF">GWI33_009412</name>
</gene>
<evidence type="ECO:0000313" key="1">
    <source>
        <dbReference type="EMBL" id="KAF7277136.1"/>
    </source>
</evidence>
<proteinExistence type="predicted"/>
<dbReference type="Proteomes" id="UP000625711">
    <property type="component" value="Unassembled WGS sequence"/>
</dbReference>
<organism evidence="1 2">
    <name type="scientific">Rhynchophorus ferrugineus</name>
    <name type="common">Red palm weevil</name>
    <name type="synonym">Curculio ferrugineus</name>
    <dbReference type="NCBI Taxonomy" id="354439"/>
    <lineage>
        <taxon>Eukaryota</taxon>
        <taxon>Metazoa</taxon>
        <taxon>Ecdysozoa</taxon>
        <taxon>Arthropoda</taxon>
        <taxon>Hexapoda</taxon>
        <taxon>Insecta</taxon>
        <taxon>Pterygota</taxon>
        <taxon>Neoptera</taxon>
        <taxon>Endopterygota</taxon>
        <taxon>Coleoptera</taxon>
        <taxon>Polyphaga</taxon>
        <taxon>Cucujiformia</taxon>
        <taxon>Curculionidae</taxon>
        <taxon>Dryophthorinae</taxon>
        <taxon>Rhynchophorus</taxon>
    </lineage>
</organism>
<sequence length="122" mass="13934">TIDKKIEEYKKKRLMTCIPGTSKKIRTLTIRESNLINADKFEAINYPGAALRLNDRQLYRGTTSTVQRPRAPGHYILFRDTEFTADKNSNEKIDLKSIARLWIGARSAGWRGGRWPAKTAPV</sequence>